<dbReference type="STRING" id="930990.A0A067M2S2"/>
<dbReference type="Proteomes" id="UP000027195">
    <property type="component" value="Unassembled WGS sequence"/>
</dbReference>
<proteinExistence type="predicted"/>
<reference evidence="3" key="1">
    <citation type="journal article" date="2014" name="Proc. Natl. Acad. Sci. U.S.A.">
        <title>Extensive sampling of basidiomycete genomes demonstrates inadequacy of the white-rot/brown-rot paradigm for wood decay fungi.</title>
        <authorList>
            <person name="Riley R."/>
            <person name="Salamov A.A."/>
            <person name="Brown D.W."/>
            <person name="Nagy L.G."/>
            <person name="Floudas D."/>
            <person name="Held B.W."/>
            <person name="Levasseur A."/>
            <person name="Lombard V."/>
            <person name="Morin E."/>
            <person name="Otillar R."/>
            <person name="Lindquist E.A."/>
            <person name="Sun H."/>
            <person name="LaButti K.M."/>
            <person name="Schmutz J."/>
            <person name="Jabbour D."/>
            <person name="Luo H."/>
            <person name="Baker S.E."/>
            <person name="Pisabarro A.G."/>
            <person name="Walton J.D."/>
            <person name="Blanchette R.A."/>
            <person name="Henrissat B."/>
            <person name="Martin F."/>
            <person name="Cullen D."/>
            <person name="Hibbett D.S."/>
            <person name="Grigoriev I.V."/>
        </authorList>
    </citation>
    <scope>NUCLEOTIDE SEQUENCE [LARGE SCALE GENOMIC DNA]</scope>
    <source>
        <strain evidence="3">FD-172 SS1</strain>
    </source>
</reference>
<dbReference type="Gene3D" id="3.30.420.10">
    <property type="entry name" value="Ribonuclease H-like superfamily/Ribonuclease H"/>
    <property type="match status" value="1"/>
</dbReference>
<feature type="domain" description="Tc1-like transposase DDE" evidence="1">
    <location>
        <begin position="7"/>
        <end position="75"/>
    </location>
</feature>
<dbReference type="HOGENOM" id="CLU_188058_0_1_1"/>
<dbReference type="EMBL" id="KL198071">
    <property type="protein sequence ID" value="KDQ10083.1"/>
    <property type="molecule type" value="Genomic_DNA"/>
</dbReference>
<organism evidence="2 3">
    <name type="scientific">Botryobasidium botryosum (strain FD-172 SS1)</name>
    <dbReference type="NCBI Taxonomy" id="930990"/>
    <lineage>
        <taxon>Eukaryota</taxon>
        <taxon>Fungi</taxon>
        <taxon>Dikarya</taxon>
        <taxon>Basidiomycota</taxon>
        <taxon>Agaricomycotina</taxon>
        <taxon>Agaricomycetes</taxon>
        <taxon>Cantharellales</taxon>
        <taxon>Botryobasidiaceae</taxon>
        <taxon>Botryobasidium</taxon>
    </lineage>
</organism>
<evidence type="ECO:0000259" key="1">
    <source>
        <dbReference type="Pfam" id="PF13358"/>
    </source>
</evidence>
<sequence length="81" mass="9105">MASWSLGRYSVLPAMSQDGILSLQIVRDSFDGKQFADFIEGLLDQMNPFPGRNSVVVADNCHIHKSPVVREMIEDRFVPPK</sequence>
<dbReference type="Pfam" id="PF13358">
    <property type="entry name" value="DDE_3"/>
    <property type="match status" value="1"/>
</dbReference>
<accession>A0A067M2S2</accession>
<evidence type="ECO:0000313" key="3">
    <source>
        <dbReference type="Proteomes" id="UP000027195"/>
    </source>
</evidence>
<keyword evidence="3" id="KW-1185">Reference proteome</keyword>
<dbReference type="AlphaFoldDB" id="A0A067M2S2"/>
<dbReference type="InterPro" id="IPR038717">
    <property type="entry name" value="Tc1-like_DDE_dom"/>
</dbReference>
<dbReference type="InParanoid" id="A0A067M2S2"/>
<dbReference type="InterPro" id="IPR036397">
    <property type="entry name" value="RNaseH_sf"/>
</dbReference>
<dbReference type="OrthoDB" id="2142724at2759"/>
<name>A0A067M2S2_BOTB1</name>
<evidence type="ECO:0000313" key="2">
    <source>
        <dbReference type="EMBL" id="KDQ10083.1"/>
    </source>
</evidence>
<dbReference type="GO" id="GO:0003676">
    <property type="term" value="F:nucleic acid binding"/>
    <property type="evidence" value="ECO:0007669"/>
    <property type="project" value="InterPro"/>
</dbReference>
<protein>
    <recommendedName>
        <fullName evidence="1">Tc1-like transposase DDE domain-containing protein</fullName>
    </recommendedName>
</protein>
<gene>
    <name evidence="2" type="ORF">BOTBODRAFT_116293</name>
</gene>